<sequence length="287" mass="31943">MSKTGDPGPAPMDPLTLHTAARRWLTDRYAELTREYSTLPGAGRTEDGSYRPEALRVFPRYQVAAAVLFEVERLDPDSLPPLPALVDALVEAARAAESPFTRPDGDEVVAEAMAAERGLFRSTVHRWLAGGDLRAEPLPYRRVLAPAESAARDEQLRLRWGLADRIWHPLVAAPIPPDVLILVADAMWDEQGLARARHALREVGDRRVYELCEDRIDYLVDVELFAPRYAASEAVWCDDGLTWVAYASHEGTVAFGGELAAALRRTWAGIEQWRWSPDPPGAVDRGW</sequence>
<protein>
    <submittedName>
        <fullName evidence="1">Uncharacterized protein</fullName>
    </submittedName>
</protein>
<evidence type="ECO:0000313" key="2">
    <source>
        <dbReference type="Proteomes" id="UP000482800"/>
    </source>
</evidence>
<gene>
    <name evidence="1" type="ORF">Phou_063920</name>
</gene>
<keyword evidence="2" id="KW-1185">Reference proteome</keyword>
<dbReference type="Proteomes" id="UP000482800">
    <property type="component" value="Unassembled WGS sequence"/>
</dbReference>
<comment type="caution">
    <text evidence="1">The sequence shown here is derived from an EMBL/GenBank/DDBJ whole genome shotgun (WGS) entry which is preliminary data.</text>
</comment>
<organism evidence="1 2">
    <name type="scientific">Phytohabitans houttuyneae</name>
    <dbReference type="NCBI Taxonomy" id="1076126"/>
    <lineage>
        <taxon>Bacteria</taxon>
        <taxon>Bacillati</taxon>
        <taxon>Actinomycetota</taxon>
        <taxon>Actinomycetes</taxon>
        <taxon>Micromonosporales</taxon>
        <taxon>Micromonosporaceae</taxon>
    </lineage>
</organism>
<proteinExistence type="predicted"/>
<accession>A0A6V8KAF7</accession>
<name>A0A6V8KAF7_9ACTN</name>
<reference evidence="1 2" key="2">
    <citation type="submission" date="2020-03" db="EMBL/GenBank/DDBJ databases">
        <authorList>
            <person name="Ichikawa N."/>
            <person name="Kimura A."/>
            <person name="Kitahashi Y."/>
            <person name="Uohara A."/>
        </authorList>
    </citation>
    <scope>NUCLEOTIDE SEQUENCE [LARGE SCALE GENOMIC DNA]</scope>
    <source>
        <strain evidence="1 2">NBRC 108639</strain>
    </source>
</reference>
<dbReference type="RefSeq" id="WP_173062423.1">
    <property type="nucleotide sequence ID" value="NZ_BAABGO010000016.1"/>
</dbReference>
<dbReference type="AlphaFoldDB" id="A0A6V8KAF7"/>
<evidence type="ECO:0000313" key="1">
    <source>
        <dbReference type="EMBL" id="GFJ82212.1"/>
    </source>
</evidence>
<reference evidence="1 2" key="1">
    <citation type="submission" date="2020-03" db="EMBL/GenBank/DDBJ databases">
        <title>Whole genome shotgun sequence of Phytohabitans houttuyneae NBRC 108639.</title>
        <authorList>
            <person name="Komaki H."/>
            <person name="Tamura T."/>
        </authorList>
    </citation>
    <scope>NUCLEOTIDE SEQUENCE [LARGE SCALE GENOMIC DNA]</scope>
    <source>
        <strain evidence="1 2">NBRC 108639</strain>
    </source>
</reference>
<dbReference type="EMBL" id="BLPF01000002">
    <property type="protein sequence ID" value="GFJ82212.1"/>
    <property type="molecule type" value="Genomic_DNA"/>
</dbReference>